<dbReference type="InterPro" id="IPR016036">
    <property type="entry name" value="Malonyl_transacylase_ACP-bd"/>
</dbReference>
<keyword evidence="5 7" id="KW-0012">Acyltransferase</keyword>
<name>A0A346DZF7_9ENTR</name>
<dbReference type="InterPro" id="IPR014043">
    <property type="entry name" value="Acyl_transferase_dom"/>
</dbReference>
<dbReference type="Gene3D" id="3.40.366.10">
    <property type="entry name" value="Malonyl-Coenzyme A Acyl Carrier Protein, domain 2"/>
    <property type="match status" value="1"/>
</dbReference>
<dbReference type="Gene3D" id="3.30.70.250">
    <property type="entry name" value="Malonyl-CoA ACP transacylase, ACP-binding"/>
    <property type="match status" value="1"/>
</dbReference>
<evidence type="ECO:0000256" key="6">
    <source>
        <dbReference type="ARBA" id="ARBA00048462"/>
    </source>
</evidence>
<organism evidence="10 11">
    <name type="scientific">Candidatus Purcelliella pentastirinorum</name>
    <dbReference type="NCBI Taxonomy" id="472834"/>
    <lineage>
        <taxon>Bacteria</taxon>
        <taxon>Pseudomonadati</taxon>
        <taxon>Pseudomonadota</taxon>
        <taxon>Gammaproteobacteria</taxon>
        <taxon>Enterobacterales</taxon>
        <taxon>Enterobacteriaceae</taxon>
        <taxon>Candidatus Purcelliella</taxon>
    </lineage>
</organism>
<dbReference type="InterPro" id="IPR016035">
    <property type="entry name" value="Acyl_Trfase/lysoPLipase"/>
</dbReference>
<dbReference type="GO" id="GO:0006633">
    <property type="term" value="P:fatty acid biosynthetic process"/>
    <property type="evidence" value="ECO:0007669"/>
    <property type="project" value="UniProtKB-UniPathway"/>
</dbReference>
<keyword evidence="11" id="KW-1185">Reference proteome</keyword>
<feature type="active site" evidence="8">
    <location>
        <position position="200"/>
    </location>
</feature>
<sequence length="313" mass="35398">MKKYGMIFPGQGGQHIGMLYELSKKYSIVKKTFNIASEILNYDLWKLAQNGPKKDMDKTYKTQPLILTSSISICKIWKNKNGIKPNIIVGHSLGEYSCLVYAKVIKFECAIKLVEQRGKFMQQVLQKNNGLMKVILGLNIKTIKKICKRNKKYGFVTTTNYNTPYQTVIAGNKNSVEKTAEECKIAGAKIISLSISVPAHCILMKPAANKLAKKINKIKFKKPIYPIISNSTILCETNPNIIKKKLIKQLYKSVNWIKIIKYIESKKITNLIEMGPGNILSNLTQAITKNIKITQTNNPKNISKSLKINKENK</sequence>
<proteinExistence type="inferred from homology"/>
<evidence type="ECO:0000256" key="1">
    <source>
        <dbReference type="ARBA" id="ARBA00005194"/>
    </source>
</evidence>
<dbReference type="GO" id="GO:0005829">
    <property type="term" value="C:cytosol"/>
    <property type="evidence" value="ECO:0007669"/>
    <property type="project" value="TreeGrafter"/>
</dbReference>
<comment type="similarity">
    <text evidence="7">Belongs to the fabD family.</text>
</comment>
<protein>
    <recommendedName>
        <fullName evidence="3 7">Malonyl CoA-acyl carrier protein transacylase</fullName>
        <ecNumber evidence="2 7">2.3.1.39</ecNumber>
    </recommendedName>
</protein>
<evidence type="ECO:0000256" key="3">
    <source>
        <dbReference type="ARBA" id="ARBA00018953"/>
    </source>
</evidence>
<dbReference type="UniPathway" id="UPA00094"/>
<evidence type="ECO:0000256" key="8">
    <source>
        <dbReference type="PIRSR" id="PIRSR000446-1"/>
    </source>
</evidence>
<keyword evidence="4 7" id="KW-0808">Transferase</keyword>
<dbReference type="SUPFAM" id="SSF55048">
    <property type="entry name" value="Probable ACP-binding domain of malonyl-CoA ACP transacylase"/>
    <property type="match status" value="1"/>
</dbReference>
<evidence type="ECO:0000256" key="7">
    <source>
        <dbReference type="PIRNR" id="PIRNR000446"/>
    </source>
</evidence>
<evidence type="ECO:0000313" key="11">
    <source>
        <dbReference type="Proteomes" id="UP000256856"/>
    </source>
</evidence>
<dbReference type="NCBIfam" id="TIGR00128">
    <property type="entry name" value="fabD"/>
    <property type="match status" value="1"/>
</dbReference>
<reference evidence="10 11" key="1">
    <citation type="submission" date="2018-03" db="EMBL/GenBank/DDBJ databases">
        <title>A parallel universe: an anciently diverged bacterial symbiosis in a Hawaiian planthopper (Hemiptera: Cixiidae) reveals rearranged nutritional responsibilities.</title>
        <authorList>
            <person name="Bennett G."/>
            <person name="Mao M."/>
        </authorList>
    </citation>
    <scope>NUCLEOTIDE SEQUENCE [LARGE SCALE GENOMIC DNA]</scope>
    <source>
        <strain evidence="10 11">OLIH</strain>
    </source>
</reference>
<dbReference type="AlphaFoldDB" id="A0A346DZF7"/>
<accession>A0A346DZF7</accession>
<dbReference type="PIRSF" id="PIRSF000446">
    <property type="entry name" value="Mct"/>
    <property type="match status" value="1"/>
</dbReference>
<dbReference type="Pfam" id="PF00698">
    <property type="entry name" value="Acyl_transf_1"/>
    <property type="match status" value="1"/>
</dbReference>
<comment type="pathway">
    <text evidence="1">Lipid metabolism; fatty acid biosynthesis.</text>
</comment>
<dbReference type="GO" id="GO:0004314">
    <property type="term" value="F:[acyl-carrier-protein] S-malonyltransferase activity"/>
    <property type="evidence" value="ECO:0007669"/>
    <property type="project" value="UniProtKB-EC"/>
</dbReference>
<dbReference type="EC" id="2.3.1.39" evidence="2 7"/>
<evidence type="ECO:0000256" key="2">
    <source>
        <dbReference type="ARBA" id="ARBA00013258"/>
    </source>
</evidence>
<dbReference type="PANTHER" id="PTHR42681">
    <property type="entry name" value="MALONYL-COA-ACYL CARRIER PROTEIN TRANSACYLASE, MITOCHONDRIAL"/>
    <property type="match status" value="1"/>
</dbReference>
<dbReference type="OrthoDB" id="9808564at2"/>
<evidence type="ECO:0000256" key="4">
    <source>
        <dbReference type="ARBA" id="ARBA00022679"/>
    </source>
</evidence>
<dbReference type="InterPro" id="IPR004410">
    <property type="entry name" value="Malonyl_CoA-ACP_transAc_FabD"/>
</dbReference>
<evidence type="ECO:0000256" key="5">
    <source>
        <dbReference type="ARBA" id="ARBA00023315"/>
    </source>
</evidence>
<gene>
    <name evidence="10" type="ORF">C9I82_141</name>
</gene>
<dbReference type="InterPro" id="IPR001227">
    <property type="entry name" value="Ac_transferase_dom_sf"/>
</dbReference>
<dbReference type="PANTHER" id="PTHR42681:SF1">
    <property type="entry name" value="MALONYL-COA-ACYL CARRIER PROTEIN TRANSACYLASE, MITOCHONDRIAL"/>
    <property type="match status" value="1"/>
</dbReference>
<evidence type="ECO:0000259" key="9">
    <source>
        <dbReference type="SMART" id="SM00827"/>
    </source>
</evidence>
<dbReference type="EMBL" id="CP028374">
    <property type="protein sequence ID" value="AXN02112.1"/>
    <property type="molecule type" value="Genomic_DNA"/>
</dbReference>
<dbReference type="InterPro" id="IPR050858">
    <property type="entry name" value="Mal-CoA-ACP_Trans/PKS_FabD"/>
</dbReference>
<feature type="domain" description="Malonyl-CoA:ACP transacylase (MAT)" evidence="9">
    <location>
        <begin position="7"/>
        <end position="301"/>
    </location>
</feature>
<evidence type="ECO:0000313" key="10">
    <source>
        <dbReference type="EMBL" id="AXN02112.1"/>
    </source>
</evidence>
<feature type="active site" evidence="8">
    <location>
        <position position="92"/>
    </location>
</feature>
<dbReference type="SMART" id="SM00827">
    <property type="entry name" value="PKS_AT"/>
    <property type="match status" value="1"/>
</dbReference>
<dbReference type="InterPro" id="IPR024925">
    <property type="entry name" value="Malonyl_CoA-ACP_transAc"/>
</dbReference>
<comment type="catalytic activity">
    <reaction evidence="6 7">
        <text>holo-[ACP] + malonyl-CoA = malonyl-[ACP] + CoA</text>
        <dbReference type="Rhea" id="RHEA:41792"/>
        <dbReference type="Rhea" id="RHEA-COMP:9623"/>
        <dbReference type="Rhea" id="RHEA-COMP:9685"/>
        <dbReference type="ChEBI" id="CHEBI:57287"/>
        <dbReference type="ChEBI" id="CHEBI:57384"/>
        <dbReference type="ChEBI" id="CHEBI:64479"/>
        <dbReference type="ChEBI" id="CHEBI:78449"/>
        <dbReference type="EC" id="2.3.1.39"/>
    </reaction>
</comment>
<dbReference type="KEGG" id="ppet:C9I82_141"/>
<dbReference type="Proteomes" id="UP000256856">
    <property type="component" value="Chromosome"/>
</dbReference>
<dbReference type="SUPFAM" id="SSF52151">
    <property type="entry name" value="FabD/lysophospholipase-like"/>
    <property type="match status" value="1"/>
</dbReference>